<comment type="subcellular location">
    <subcellularLocation>
        <location evidence="1">Membrane</location>
        <topology evidence="1">Multi-pass membrane protein</topology>
    </subcellularLocation>
</comment>
<evidence type="ECO:0000256" key="9">
    <source>
        <dbReference type="ARBA" id="ARBA00023160"/>
    </source>
</evidence>
<accession>A0A9D4STS1</accession>
<comment type="caution">
    <text evidence="10">Lacks conserved residue(s) required for the propagation of feature annotation.</text>
</comment>
<comment type="caution">
    <text evidence="11">The sequence shown here is derived from an EMBL/GenBank/DDBJ whole genome shotgun (WGS) entry which is preliminary data.</text>
</comment>
<evidence type="ECO:0000256" key="1">
    <source>
        <dbReference type="ARBA" id="ARBA00004141"/>
    </source>
</evidence>
<dbReference type="GO" id="GO:0042761">
    <property type="term" value="P:very long-chain fatty acid biosynthetic process"/>
    <property type="evidence" value="ECO:0007669"/>
    <property type="project" value="TreeGrafter"/>
</dbReference>
<proteinExistence type="inferred from homology"/>
<evidence type="ECO:0000256" key="8">
    <source>
        <dbReference type="ARBA" id="ARBA00023136"/>
    </source>
</evidence>
<keyword evidence="5 10" id="KW-0276">Fatty acid metabolism</keyword>
<evidence type="ECO:0000256" key="3">
    <source>
        <dbReference type="ARBA" id="ARBA00022679"/>
    </source>
</evidence>
<comment type="similarity">
    <text evidence="10">Belongs to the ELO family.</text>
</comment>
<dbReference type="GO" id="GO:0019367">
    <property type="term" value="P:fatty acid elongation, saturated fatty acid"/>
    <property type="evidence" value="ECO:0007669"/>
    <property type="project" value="TreeGrafter"/>
</dbReference>
<evidence type="ECO:0000256" key="10">
    <source>
        <dbReference type="RuleBase" id="RU361115"/>
    </source>
</evidence>
<keyword evidence="4 10" id="KW-0812">Transmembrane</keyword>
<dbReference type="PANTHER" id="PTHR11157:SF69">
    <property type="entry name" value="ELONGATION OF VERY LONG CHAIN FATTY ACIDS PROTEIN 7"/>
    <property type="match status" value="1"/>
</dbReference>
<dbReference type="AlphaFoldDB" id="A0A9D4STS1"/>
<reference evidence="11" key="1">
    <citation type="journal article" date="2020" name="Cell">
        <title>Large-Scale Comparative Analyses of Tick Genomes Elucidate Their Genetic Diversity and Vector Capacities.</title>
        <authorList>
            <consortium name="Tick Genome and Microbiome Consortium (TIGMIC)"/>
            <person name="Jia N."/>
            <person name="Wang J."/>
            <person name="Shi W."/>
            <person name="Du L."/>
            <person name="Sun Y."/>
            <person name="Zhan W."/>
            <person name="Jiang J.F."/>
            <person name="Wang Q."/>
            <person name="Zhang B."/>
            <person name="Ji P."/>
            <person name="Bell-Sakyi L."/>
            <person name="Cui X.M."/>
            <person name="Yuan T.T."/>
            <person name="Jiang B.G."/>
            <person name="Yang W.F."/>
            <person name="Lam T.T."/>
            <person name="Chang Q.C."/>
            <person name="Ding S.J."/>
            <person name="Wang X.J."/>
            <person name="Zhu J.G."/>
            <person name="Ruan X.D."/>
            <person name="Zhao L."/>
            <person name="Wei J.T."/>
            <person name="Ye R.Z."/>
            <person name="Que T.C."/>
            <person name="Du C.H."/>
            <person name="Zhou Y.H."/>
            <person name="Cheng J.X."/>
            <person name="Dai P.F."/>
            <person name="Guo W.B."/>
            <person name="Han X.H."/>
            <person name="Huang E.J."/>
            <person name="Li L.F."/>
            <person name="Wei W."/>
            <person name="Gao Y.C."/>
            <person name="Liu J.Z."/>
            <person name="Shao H.Z."/>
            <person name="Wang X."/>
            <person name="Wang C.C."/>
            <person name="Yang T.C."/>
            <person name="Huo Q.B."/>
            <person name="Li W."/>
            <person name="Chen H.Y."/>
            <person name="Chen S.E."/>
            <person name="Zhou L.G."/>
            <person name="Ni X.B."/>
            <person name="Tian J.H."/>
            <person name="Sheng Y."/>
            <person name="Liu T."/>
            <person name="Pan Y.S."/>
            <person name="Xia L.Y."/>
            <person name="Li J."/>
            <person name="Zhao F."/>
            <person name="Cao W.C."/>
        </authorList>
    </citation>
    <scope>NUCLEOTIDE SEQUENCE</scope>
    <source>
        <strain evidence="11">Rsan-2018</strain>
    </source>
</reference>
<evidence type="ECO:0000256" key="7">
    <source>
        <dbReference type="ARBA" id="ARBA00023098"/>
    </source>
</evidence>
<evidence type="ECO:0000256" key="5">
    <source>
        <dbReference type="ARBA" id="ARBA00022832"/>
    </source>
</evidence>
<keyword evidence="7 10" id="KW-0443">Lipid metabolism</keyword>
<keyword evidence="12" id="KW-1185">Reference proteome</keyword>
<dbReference type="InterPro" id="IPR002076">
    <property type="entry name" value="ELO_fam"/>
</dbReference>
<comment type="catalytic activity">
    <reaction evidence="10">
        <text>a very-long-chain acyl-CoA + malonyl-CoA + H(+) = a very-long-chain 3-oxoacyl-CoA + CO2 + CoA</text>
        <dbReference type="Rhea" id="RHEA:32727"/>
        <dbReference type="ChEBI" id="CHEBI:15378"/>
        <dbReference type="ChEBI" id="CHEBI:16526"/>
        <dbReference type="ChEBI" id="CHEBI:57287"/>
        <dbReference type="ChEBI" id="CHEBI:57384"/>
        <dbReference type="ChEBI" id="CHEBI:90725"/>
        <dbReference type="ChEBI" id="CHEBI:90736"/>
        <dbReference type="EC" id="2.3.1.199"/>
    </reaction>
</comment>
<dbReference type="GO" id="GO:0030148">
    <property type="term" value="P:sphingolipid biosynthetic process"/>
    <property type="evidence" value="ECO:0007669"/>
    <property type="project" value="TreeGrafter"/>
</dbReference>
<evidence type="ECO:0000256" key="2">
    <source>
        <dbReference type="ARBA" id="ARBA00022516"/>
    </source>
</evidence>
<name>A0A9D4STS1_RHISA</name>
<dbReference type="GO" id="GO:0034625">
    <property type="term" value="P:fatty acid elongation, monounsaturated fatty acid"/>
    <property type="evidence" value="ECO:0007669"/>
    <property type="project" value="TreeGrafter"/>
</dbReference>
<evidence type="ECO:0000313" key="12">
    <source>
        <dbReference type="Proteomes" id="UP000821837"/>
    </source>
</evidence>
<dbReference type="GO" id="GO:0034626">
    <property type="term" value="P:fatty acid elongation, polyunsaturated fatty acid"/>
    <property type="evidence" value="ECO:0007669"/>
    <property type="project" value="TreeGrafter"/>
</dbReference>
<evidence type="ECO:0000256" key="4">
    <source>
        <dbReference type="ARBA" id="ARBA00022692"/>
    </source>
</evidence>
<dbReference type="Pfam" id="PF01151">
    <property type="entry name" value="ELO"/>
    <property type="match status" value="1"/>
</dbReference>
<keyword evidence="3 10" id="KW-0808">Transferase</keyword>
<dbReference type="GO" id="GO:0005789">
    <property type="term" value="C:endoplasmic reticulum membrane"/>
    <property type="evidence" value="ECO:0007669"/>
    <property type="project" value="TreeGrafter"/>
</dbReference>
<keyword evidence="9 10" id="KW-0275">Fatty acid biosynthesis</keyword>
<protein>
    <recommendedName>
        <fullName evidence="10">Elongation of very long chain fatty acids protein</fullName>
        <ecNumber evidence="10">2.3.1.199</ecNumber>
    </recommendedName>
    <alternativeName>
        <fullName evidence="10">Very-long-chain 3-oxoacyl-CoA synthase</fullName>
    </alternativeName>
</protein>
<reference evidence="11" key="2">
    <citation type="submission" date="2021-09" db="EMBL/GenBank/DDBJ databases">
        <authorList>
            <person name="Jia N."/>
            <person name="Wang J."/>
            <person name="Shi W."/>
            <person name="Du L."/>
            <person name="Sun Y."/>
            <person name="Zhan W."/>
            <person name="Jiang J."/>
            <person name="Wang Q."/>
            <person name="Zhang B."/>
            <person name="Ji P."/>
            <person name="Sakyi L.B."/>
            <person name="Cui X."/>
            <person name="Yuan T."/>
            <person name="Jiang B."/>
            <person name="Yang W."/>
            <person name="Lam T.T.-Y."/>
            <person name="Chang Q."/>
            <person name="Ding S."/>
            <person name="Wang X."/>
            <person name="Zhu J."/>
            <person name="Ruan X."/>
            <person name="Zhao L."/>
            <person name="Wei J."/>
            <person name="Que T."/>
            <person name="Du C."/>
            <person name="Cheng J."/>
            <person name="Dai P."/>
            <person name="Han X."/>
            <person name="Huang E."/>
            <person name="Gao Y."/>
            <person name="Liu J."/>
            <person name="Shao H."/>
            <person name="Ye R."/>
            <person name="Li L."/>
            <person name="Wei W."/>
            <person name="Wang X."/>
            <person name="Wang C."/>
            <person name="Huo Q."/>
            <person name="Li W."/>
            <person name="Guo W."/>
            <person name="Chen H."/>
            <person name="Chen S."/>
            <person name="Zhou L."/>
            <person name="Zhou L."/>
            <person name="Ni X."/>
            <person name="Tian J."/>
            <person name="Zhou Y."/>
            <person name="Sheng Y."/>
            <person name="Liu T."/>
            <person name="Pan Y."/>
            <person name="Xia L."/>
            <person name="Li J."/>
            <person name="Zhao F."/>
            <person name="Cao W."/>
        </authorList>
    </citation>
    <scope>NUCLEOTIDE SEQUENCE</scope>
    <source>
        <strain evidence="11">Rsan-2018</strain>
        <tissue evidence="11">Larvae</tissue>
    </source>
</reference>
<dbReference type="EC" id="2.3.1.199" evidence="10"/>
<keyword evidence="2 10" id="KW-0444">Lipid biosynthesis</keyword>
<dbReference type="EMBL" id="JABSTV010001252">
    <property type="protein sequence ID" value="KAH7947308.1"/>
    <property type="molecule type" value="Genomic_DNA"/>
</dbReference>
<evidence type="ECO:0000256" key="6">
    <source>
        <dbReference type="ARBA" id="ARBA00022989"/>
    </source>
</evidence>
<feature type="transmembrane region" description="Helical" evidence="10">
    <location>
        <begin position="52"/>
        <end position="73"/>
    </location>
</feature>
<keyword evidence="6 10" id="KW-1133">Transmembrane helix</keyword>
<evidence type="ECO:0000313" key="11">
    <source>
        <dbReference type="EMBL" id="KAH7947308.1"/>
    </source>
</evidence>
<keyword evidence="8 10" id="KW-0472">Membrane</keyword>
<sequence length="84" mass="9538">MYAYYALSALEPSLRPQLWWKKYVTLFQIVQFTALALHALIPVVINCGISRILAFVGALEGILFASLFTDFYYTAYVQKSSKGH</sequence>
<dbReference type="PANTHER" id="PTHR11157">
    <property type="entry name" value="FATTY ACID ACYL TRANSFERASE-RELATED"/>
    <property type="match status" value="1"/>
</dbReference>
<dbReference type="GO" id="GO:0009922">
    <property type="term" value="F:fatty acid elongase activity"/>
    <property type="evidence" value="ECO:0007669"/>
    <property type="project" value="UniProtKB-EC"/>
</dbReference>
<gene>
    <name evidence="11" type="ORF">HPB52_010026</name>
</gene>
<feature type="transmembrane region" description="Helical" evidence="10">
    <location>
        <begin position="23"/>
        <end position="45"/>
    </location>
</feature>
<dbReference type="Proteomes" id="UP000821837">
    <property type="component" value="Chromosome 6"/>
</dbReference>
<organism evidence="11 12">
    <name type="scientific">Rhipicephalus sanguineus</name>
    <name type="common">Brown dog tick</name>
    <name type="synonym">Ixodes sanguineus</name>
    <dbReference type="NCBI Taxonomy" id="34632"/>
    <lineage>
        <taxon>Eukaryota</taxon>
        <taxon>Metazoa</taxon>
        <taxon>Ecdysozoa</taxon>
        <taxon>Arthropoda</taxon>
        <taxon>Chelicerata</taxon>
        <taxon>Arachnida</taxon>
        <taxon>Acari</taxon>
        <taxon>Parasitiformes</taxon>
        <taxon>Ixodida</taxon>
        <taxon>Ixodoidea</taxon>
        <taxon>Ixodidae</taxon>
        <taxon>Rhipicephalinae</taxon>
        <taxon>Rhipicephalus</taxon>
        <taxon>Rhipicephalus</taxon>
    </lineage>
</organism>